<dbReference type="PROSITE" id="PS50943">
    <property type="entry name" value="HTH_CROC1"/>
    <property type="match status" value="1"/>
</dbReference>
<evidence type="ECO:0000313" key="2">
    <source>
        <dbReference type="Proteomes" id="UP000037564"/>
    </source>
</evidence>
<evidence type="ECO:0000313" key="1">
    <source>
        <dbReference type="EMBL" id="KNF63826.1"/>
    </source>
</evidence>
<dbReference type="SUPFAM" id="SSF47413">
    <property type="entry name" value="lambda repressor-like DNA-binding domains"/>
    <property type="match status" value="1"/>
</dbReference>
<dbReference type="EMBL" id="LGZN01000077">
    <property type="protein sequence ID" value="KNF63826.1"/>
    <property type="molecule type" value="Genomic_DNA"/>
</dbReference>
<protein>
    <submittedName>
        <fullName evidence="1">Regulator</fullName>
    </submittedName>
</protein>
<dbReference type="Pfam" id="PF01381">
    <property type="entry name" value="HTH_3"/>
    <property type="match status" value="1"/>
</dbReference>
<dbReference type="GO" id="GO:0003677">
    <property type="term" value="F:DNA binding"/>
    <property type="evidence" value="ECO:0007669"/>
    <property type="project" value="InterPro"/>
</dbReference>
<dbReference type="InterPro" id="IPR001387">
    <property type="entry name" value="Cro/C1-type_HTH"/>
</dbReference>
<gene>
    <name evidence="1" type="ORF">WR15_22760</name>
</gene>
<proteinExistence type="predicted"/>
<dbReference type="Proteomes" id="UP000037564">
    <property type="component" value="Unassembled WGS sequence"/>
</dbReference>
<dbReference type="AlphaFoldDB" id="A0A0B1KIX9"/>
<dbReference type="Gene3D" id="1.10.260.40">
    <property type="entry name" value="lambda repressor-like DNA-binding domains"/>
    <property type="match status" value="1"/>
</dbReference>
<comment type="caution">
    <text evidence="1">The sequence shown here is derived from an EMBL/GenBank/DDBJ whole genome shotgun (WGS) entry which is preliminary data.</text>
</comment>
<dbReference type="InterPro" id="IPR010982">
    <property type="entry name" value="Lambda_DNA-bd_dom_sf"/>
</dbReference>
<dbReference type="RefSeq" id="WP_033812093.1">
    <property type="nucleotide sequence ID" value="NZ_BFKY01000224.1"/>
</dbReference>
<dbReference type="PATRIC" id="fig|562.7396.peg.4798"/>
<accession>A0A0B1KIX9</accession>
<organism evidence="1 2">
    <name type="scientific">Escherichia coli</name>
    <dbReference type="NCBI Taxonomy" id="562"/>
    <lineage>
        <taxon>Bacteria</taxon>
        <taxon>Pseudomonadati</taxon>
        <taxon>Pseudomonadota</taxon>
        <taxon>Gammaproteobacteria</taxon>
        <taxon>Enterobacterales</taxon>
        <taxon>Enterobacteriaceae</taxon>
        <taxon>Escherichia</taxon>
    </lineage>
</organism>
<sequence>MKRKSLSEIDLQAAQRLKEIWTAKKNQLGLTQERAAEILGFSTQGAVSHYLNGQTPLNLEAVIKFAGLLQVPPESIRPDMAELLQIVRMYPQESGEDNVVTISADMEQSENELPFNIDPMERDLLQTFRAFPKEDKEKMLKEMKEKKESIEEIVARWLAAQKSRRA</sequence>
<dbReference type="SMART" id="SM00530">
    <property type="entry name" value="HTH_XRE"/>
    <property type="match status" value="1"/>
</dbReference>
<reference evidence="1 2" key="1">
    <citation type="submission" date="2015-07" db="EMBL/GenBank/DDBJ databases">
        <title>Genome sequences of 64 non-O157:H7 Shiga toxin-producing Escherichia coli strains.</title>
        <authorList>
            <person name="Gonzalez-Escalona N."/>
            <person name="Toro M."/>
            <person name="Timme R."/>
            <person name="Payne J."/>
        </authorList>
    </citation>
    <scope>NUCLEOTIDE SEQUENCE [LARGE SCALE GENOMIC DNA]</scope>
    <source>
        <strain evidence="1 2">CFSAN026843</strain>
    </source>
</reference>
<name>A0A0B1KIX9_ECOLX</name>